<evidence type="ECO:0000256" key="2">
    <source>
        <dbReference type="ARBA" id="ARBA00001913"/>
    </source>
</evidence>
<proteinExistence type="inferred from homology"/>
<dbReference type="PIRSF" id="PIRSF001024">
    <property type="entry name" value="Alph-amyl_fung"/>
    <property type="match status" value="1"/>
</dbReference>
<dbReference type="GO" id="GO:0046872">
    <property type="term" value="F:metal ion binding"/>
    <property type="evidence" value="ECO:0007669"/>
    <property type="project" value="UniProtKB-KW"/>
</dbReference>
<feature type="chain" id="PRO_5035891661" description="alpha-amylase" evidence="11">
    <location>
        <begin position="17"/>
        <end position="480"/>
    </location>
</feature>
<keyword evidence="10" id="KW-0326">Glycosidase</keyword>
<evidence type="ECO:0000259" key="12">
    <source>
        <dbReference type="SMART" id="SM00642"/>
    </source>
</evidence>
<dbReference type="PANTHER" id="PTHR10357">
    <property type="entry name" value="ALPHA-AMYLASE FAMILY MEMBER"/>
    <property type="match status" value="1"/>
</dbReference>
<accession>A0A8S1KFH4</accession>
<evidence type="ECO:0000256" key="5">
    <source>
        <dbReference type="ARBA" id="ARBA00022723"/>
    </source>
</evidence>
<dbReference type="Proteomes" id="UP000688137">
    <property type="component" value="Unassembled WGS sequence"/>
</dbReference>
<evidence type="ECO:0000256" key="9">
    <source>
        <dbReference type="ARBA" id="ARBA00023277"/>
    </source>
</evidence>
<dbReference type="OMA" id="AHNWLFT"/>
<keyword evidence="6 11" id="KW-0732">Signal</keyword>
<evidence type="ECO:0000313" key="13">
    <source>
        <dbReference type="EMBL" id="CAD8053101.1"/>
    </source>
</evidence>
<name>A0A8S1KFH4_PARPR</name>
<dbReference type="InterPro" id="IPR006047">
    <property type="entry name" value="GH13_cat_dom"/>
</dbReference>
<keyword evidence="8" id="KW-0106">Calcium</keyword>
<evidence type="ECO:0000256" key="8">
    <source>
        <dbReference type="ARBA" id="ARBA00022837"/>
    </source>
</evidence>
<comment type="similarity">
    <text evidence="3">Belongs to the glycosyl hydrolase 13 family.</text>
</comment>
<dbReference type="SMART" id="SM00642">
    <property type="entry name" value="Aamy"/>
    <property type="match status" value="1"/>
</dbReference>
<evidence type="ECO:0000313" key="14">
    <source>
        <dbReference type="Proteomes" id="UP000688137"/>
    </source>
</evidence>
<dbReference type="GO" id="GO:0005975">
    <property type="term" value="P:carbohydrate metabolic process"/>
    <property type="evidence" value="ECO:0007669"/>
    <property type="project" value="InterPro"/>
</dbReference>
<dbReference type="EMBL" id="CAJJDM010000017">
    <property type="protein sequence ID" value="CAD8053101.1"/>
    <property type="molecule type" value="Genomic_DNA"/>
</dbReference>
<dbReference type="CDD" id="cd11319">
    <property type="entry name" value="AmyAc_euk_AmyA"/>
    <property type="match status" value="1"/>
</dbReference>
<evidence type="ECO:0000256" key="1">
    <source>
        <dbReference type="ARBA" id="ARBA00000548"/>
    </source>
</evidence>
<evidence type="ECO:0000256" key="6">
    <source>
        <dbReference type="ARBA" id="ARBA00022729"/>
    </source>
</evidence>
<comment type="caution">
    <text evidence="13">The sequence shown here is derived from an EMBL/GenBank/DDBJ whole genome shotgun (WGS) entry which is preliminary data.</text>
</comment>
<dbReference type="EC" id="3.2.1.1" evidence="4"/>
<reference evidence="13" key="1">
    <citation type="submission" date="2021-01" db="EMBL/GenBank/DDBJ databases">
        <authorList>
            <consortium name="Genoscope - CEA"/>
            <person name="William W."/>
        </authorList>
    </citation>
    <scope>NUCLEOTIDE SEQUENCE</scope>
</reference>
<feature type="signal peptide" evidence="11">
    <location>
        <begin position="1"/>
        <end position="16"/>
    </location>
</feature>
<dbReference type="InterPro" id="IPR013777">
    <property type="entry name" value="A-amylase-like"/>
</dbReference>
<evidence type="ECO:0000256" key="7">
    <source>
        <dbReference type="ARBA" id="ARBA00022801"/>
    </source>
</evidence>
<dbReference type="PANTHER" id="PTHR10357:SF215">
    <property type="entry name" value="ALPHA-AMYLASE 1"/>
    <property type="match status" value="1"/>
</dbReference>
<keyword evidence="9" id="KW-0119">Carbohydrate metabolism</keyword>
<evidence type="ECO:0000256" key="3">
    <source>
        <dbReference type="ARBA" id="ARBA00008061"/>
    </source>
</evidence>
<comment type="cofactor">
    <cofactor evidence="2">
        <name>Ca(2+)</name>
        <dbReference type="ChEBI" id="CHEBI:29108"/>
    </cofactor>
</comment>
<feature type="domain" description="Glycosyl hydrolase family 13 catalytic" evidence="12">
    <location>
        <begin position="29"/>
        <end position="394"/>
    </location>
</feature>
<dbReference type="Pfam" id="PF00128">
    <property type="entry name" value="Alpha-amylase"/>
    <property type="match status" value="1"/>
</dbReference>
<comment type="catalytic activity">
    <reaction evidence="1">
        <text>Endohydrolysis of (1-&gt;4)-alpha-D-glucosidic linkages in polysaccharides containing three or more (1-&gt;4)-alpha-linked D-glucose units.</text>
        <dbReference type="EC" id="3.2.1.1"/>
    </reaction>
</comment>
<gene>
    <name evidence="13" type="ORF">PPRIM_AZ9-3.1.T0200159</name>
</gene>
<evidence type="ECO:0000256" key="4">
    <source>
        <dbReference type="ARBA" id="ARBA00012595"/>
    </source>
</evidence>
<sequence length="480" mass="55039">MIKYIILSFCIFQVLSKTKDEWKSRTVYQLLTDRFATSTGKSSSCNLSKYCGGDYKGIINNLDYITNMGFDAIWISPVNDNYDNGYHGYWYRNMYDVNKNFGTSQDLKNLVTACHNKGVWVMVDVVANHMGNTNQDYSQNYPFNSSSHYHDYCIISDNDFNTHNLANIQKCRLAGLADLNQDNTFVANELIKWIKWLITEYQFDGIRIDTVMMVKTDFWTKFTNSAGVYSVGEVFDGDMGFLKQFLGPINGLLNYPLFYTLRDVFLHNKGMNTLESFFNNIANSFGKANLPYMGNFNDNHDNARFLNDAVTGYIPEDFEFYGENSNFTVTALKKLQFKAITAFTLTSVGIPMIYYGSEQFYAGGNDPNNREVLWNHLDQTSEMYKFIKVINEARKTTKAASQDQIQRYADADVYAFTRGTLFAAFSNKYDKQIVKSITYHPYAEGTSLCNIFYATDCVKVTNGAFPLYLNYGEVKIFIPK</sequence>
<organism evidence="13 14">
    <name type="scientific">Paramecium primaurelia</name>
    <dbReference type="NCBI Taxonomy" id="5886"/>
    <lineage>
        <taxon>Eukaryota</taxon>
        <taxon>Sar</taxon>
        <taxon>Alveolata</taxon>
        <taxon>Ciliophora</taxon>
        <taxon>Intramacronucleata</taxon>
        <taxon>Oligohymenophorea</taxon>
        <taxon>Peniculida</taxon>
        <taxon>Parameciidae</taxon>
        <taxon>Paramecium</taxon>
    </lineage>
</organism>
<evidence type="ECO:0000256" key="11">
    <source>
        <dbReference type="SAM" id="SignalP"/>
    </source>
</evidence>
<evidence type="ECO:0000256" key="10">
    <source>
        <dbReference type="ARBA" id="ARBA00023295"/>
    </source>
</evidence>
<keyword evidence="5" id="KW-0479">Metal-binding</keyword>
<dbReference type="AlphaFoldDB" id="A0A8S1KFH4"/>
<protein>
    <recommendedName>
        <fullName evidence="4">alpha-amylase</fullName>
        <ecNumber evidence="4">3.2.1.1</ecNumber>
    </recommendedName>
</protein>
<keyword evidence="7" id="KW-0378">Hydrolase</keyword>
<keyword evidence="14" id="KW-1185">Reference proteome</keyword>